<protein>
    <recommendedName>
        <fullName evidence="5">DUF3040 domain-containing protein</fullName>
    </recommendedName>
</protein>
<dbReference type="EMBL" id="JAVDUI010000001">
    <property type="protein sequence ID" value="MDR6891328.1"/>
    <property type="molecule type" value="Genomic_DNA"/>
</dbReference>
<proteinExistence type="predicted"/>
<accession>A0AAE3YG59</accession>
<dbReference type="Proteomes" id="UP001247307">
    <property type="component" value="Unassembled WGS sequence"/>
</dbReference>
<keyword evidence="4" id="KW-1185">Reference proteome</keyword>
<evidence type="ECO:0000256" key="1">
    <source>
        <dbReference type="SAM" id="MobiDB-lite"/>
    </source>
</evidence>
<organism evidence="3 4">
    <name type="scientific">Falsarthrobacter nasiphocae</name>
    <dbReference type="NCBI Taxonomy" id="189863"/>
    <lineage>
        <taxon>Bacteria</taxon>
        <taxon>Bacillati</taxon>
        <taxon>Actinomycetota</taxon>
        <taxon>Actinomycetes</taxon>
        <taxon>Micrococcales</taxon>
        <taxon>Micrococcaceae</taxon>
        <taxon>Falsarthrobacter</taxon>
    </lineage>
</organism>
<comment type="caution">
    <text evidence="3">The sequence shown here is derived from an EMBL/GenBank/DDBJ whole genome shotgun (WGS) entry which is preliminary data.</text>
</comment>
<reference evidence="3" key="1">
    <citation type="submission" date="2023-07" db="EMBL/GenBank/DDBJ databases">
        <title>Sequencing the genomes of 1000 actinobacteria strains.</title>
        <authorList>
            <person name="Klenk H.-P."/>
        </authorList>
    </citation>
    <scope>NUCLEOTIDE SEQUENCE</scope>
    <source>
        <strain evidence="3">DSM 13988</strain>
    </source>
</reference>
<gene>
    <name evidence="3" type="ORF">J2S35_000268</name>
</gene>
<dbReference type="Pfam" id="PF11239">
    <property type="entry name" value="DUF3040"/>
    <property type="match status" value="1"/>
</dbReference>
<dbReference type="AlphaFoldDB" id="A0AAE3YG59"/>
<keyword evidence="2" id="KW-0472">Membrane</keyword>
<name>A0AAE3YG59_9MICC</name>
<evidence type="ECO:0000256" key="2">
    <source>
        <dbReference type="SAM" id="Phobius"/>
    </source>
</evidence>
<feature type="transmembrane region" description="Helical" evidence="2">
    <location>
        <begin position="44"/>
        <end position="60"/>
    </location>
</feature>
<dbReference type="InterPro" id="IPR021401">
    <property type="entry name" value="DUF3040"/>
</dbReference>
<feature type="transmembrane region" description="Helical" evidence="2">
    <location>
        <begin position="66"/>
        <end position="84"/>
    </location>
</feature>
<keyword evidence="2" id="KW-1133">Transmembrane helix</keyword>
<sequence length="128" mass="13455">MALSEHERRVLADLEKQLSAEEPRLAATLGAPAARGPVPARSRLMGLAAGVVGLGLLLAGVFFKSILVGVLGFAALAAGIYLAVTPPRITAGARPAGPASKRPAQAGRQRSSGFMRSLEDRWDERRSR</sequence>
<feature type="region of interest" description="Disordered" evidence="1">
    <location>
        <begin position="92"/>
        <end position="128"/>
    </location>
</feature>
<dbReference type="RefSeq" id="WP_309848998.1">
    <property type="nucleotide sequence ID" value="NZ_BAAAIU010000004.1"/>
</dbReference>
<evidence type="ECO:0000313" key="4">
    <source>
        <dbReference type="Proteomes" id="UP001247307"/>
    </source>
</evidence>
<evidence type="ECO:0008006" key="5">
    <source>
        <dbReference type="Google" id="ProtNLM"/>
    </source>
</evidence>
<evidence type="ECO:0000313" key="3">
    <source>
        <dbReference type="EMBL" id="MDR6891328.1"/>
    </source>
</evidence>
<keyword evidence="2" id="KW-0812">Transmembrane</keyword>
<feature type="compositionally biased region" description="Basic and acidic residues" evidence="1">
    <location>
        <begin position="117"/>
        <end position="128"/>
    </location>
</feature>